<dbReference type="SUPFAM" id="SSF51905">
    <property type="entry name" value="FAD/NAD(P)-binding domain"/>
    <property type="match status" value="1"/>
</dbReference>
<keyword evidence="6 10" id="KW-1133">Transmembrane helix</keyword>
<keyword evidence="4 10" id="KW-0812">Transmembrane</keyword>
<dbReference type="Gene3D" id="3.30.9.10">
    <property type="entry name" value="D-Amino Acid Oxidase, subunit A, domain 2"/>
    <property type="match status" value="1"/>
</dbReference>
<dbReference type="AlphaFoldDB" id="A0A8H4H0W5"/>
<dbReference type="PROSITE" id="PS50850">
    <property type="entry name" value="MFS"/>
    <property type="match status" value="1"/>
</dbReference>
<keyword evidence="8 10" id="KW-0472">Membrane</keyword>
<evidence type="ECO:0000256" key="5">
    <source>
        <dbReference type="ARBA" id="ARBA00022827"/>
    </source>
</evidence>
<feature type="region of interest" description="Disordered" evidence="9">
    <location>
        <begin position="285"/>
        <end position="315"/>
    </location>
</feature>
<dbReference type="EMBL" id="JAAAPX010000094">
    <property type="protein sequence ID" value="KAF4232176.1"/>
    <property type="molecule type" value="Genomic_DNA"/>
</dbReference>
<keyword evidence="5" id="KW-0274">FAD</keyword>
<keyword evidence="13" id="KW-1185">Reference proteome</keyword>
<feature type="domain" description="Major facilitator superfamily (MFS) profile" evidence="11">
    <location>
        <begin position="781"/>
        <end position="1213"/>
    </location>
</feature>
<dbReference type="Gene3D" id="1.20.1250.20">
    <property type="entry name" value="MFS general substrate transporter like domains"/>
    <property type="match status" value="1"/>
</dbReference>
<dbReference type="InterPro" id="IPR012941">
    <property type="entry name" value="Phe_hydrox_C_dim_dom"/>
</dbReference>
<evidence type="ECO:0000313" key="12">
    <source>
        <dbReference type="EMBL" id="KAF4232176.1"/>
    </source>
</evidence>
<dbReference type="GO" id="GO:0016020">
    <property type="term" value="C:membrane"/>
    <property type="evidence" value="ECO:0007669"/>
    <property type="project" value="UniProtKB-SubCell"/>
</dbReference>
<dbReference type="SUPFAM" id="SSF103473">
    <property type="entry name" value="MFS general substrate transporter"/>
    <property type="match status" value="1"/>
</dbReference>
<feature type="transmembrane region" description="Helical" evidence="10">
    <location>
        <begin position="1012"/>
        <end position="1031"/>
    </location>
</feature>
<feature type="transmembrane region" description="Helical" evidence="10">
    <location>
        <begin position="1185"/>
        <end position="1206"/>
    </location>
</feature>
<proteinExistence type="inferred from homology"/>
<dbReference type="SUPFAM" id="SSF52833">
    <property type="entry name" value="Thioredoxin-like"/>
    <property type="match status" value="1"/>
</dbReference>
<feature type="transmembrane region" description="Helical" evidence="10">
    <location>
        <begin position="1051"/>
        <end position="1071"/>
    </location>
</feature>
<evidence type="ECO:0000256" key="10">
    <source>
        <dbReference type="SAM" id="Phobius"/>
    </source>
</evidence>
<dbReference type="SUPFAM" id="SSF54373">
    <property type="entry name" value="FAD-linked reductases, C-terminal domain"/>
    <property type="match status" value="1"/>
</dbReference>
<evidence type="ECO:0000256" key="2">
    <source>
        <dbReference type="ARBA" id="ARBA00007801"/>
    </source>
</evidence>
<dbReference type="PRINTS" id="PR00420">
    <property type="entry name" value="RNGMNOXGNASE"/>
</dbReference>
<dbReference type="Pfam" id="PF01494">
    <property type="entry name" value="FAD_binding_3"/>
    <property type="match status" value="1"/>
</dbReference>
<dbReference type="InterPro" id="IPR011701">
    <property type="entry name" value="MFS"/>
</dbReference>
<dbReference type="InterPro" id="IPR038220">
    <property type="entry name" value="PHOX_C_sf"/>
</dbReference>
<dbReference type="FunFam" id="1.20.1250.20:FF:000011">
    <property type="entry name" value="MFS multidrug transporter, putative"/>
    <property type="match status" value="1"/>
</dbReference>
<dbReference type="GO" id="GO:0016491">
    <property type="term" value="F:oxidoreductase activity"/>
    <property type="evidence" value="ECO:0007669"/>
    <property type="project" value="UniProtKB-KW"/>
</dbReference>
<feature type="transmembrane region" description="Helical" evidence="10">
    <location>
        <begin position="1092"/>
        <end position="1113"/>
    </location>
</feature>
<dbReference type="Proteomes" id="UP000653565">
    <property type="component" value="Unassembled WGS sequence"/>
</dbReference>
<dbReference type="PANTHER" id="PTHR23502:SF60">
    <property type="entry name" value="MAJOR FACILITATOR SUPERFAMILY (MFS) PROFILE DOMAIN-CONTAINING PROTEIN-RELATED"/>
    <property type="match status" value="1"/>
</dbReference>
<comment type="similarity">
    <text evidence="2">Belongs to the PheA/TfdB FAD monooxygenase family.</text>
</comment>
<feature type="transmembrane region" description="Helical" evidence="10">
    <location>
        <begin position="846"/>
        <end position="867"/>
    </location>
</feature>
<dbReference type="InterPro" id="IPR002938">
    <property type="entry name" value="FAD-bd"/>
</dbReference>
<dbReference type="CDD" id="cd02979">
    <property type="entry name" value="PHOX_C"/>
    <property type="match status" value="1"/>
</dbReference>
<dbReference type="Gene3D" id="3.40.30.20">
    <property type="match status" value="1"/>
</dbReference>
<reference evidence="12" key="2">
    <citation type="submission" date="2020-04" db="EMBL/GenBank/DDBJ databases">
        <authorList>
            <person name="Santos R.A.C."/>
            <person name="Steenwyk J.L."/>
            <person name="Rivero-Menendez O."/>
            <person name="Mead M.E."/>
            <person name="Silva L.P."/>
            <person name="Bastos R.W."/>
            <person name="Alastruey-Izquierdo A."/>
            <person name="Goldman G.H."/>
            <person name="Rokas A."/>
        </authorList>
    </citation>
    <scope>NUCLEOTIDE SEQUENCE</scope>
    <source>
        <strain evidence="12">CNM-CM6805</strain>
    </source>
</reference>
<dbReference type="InterPro" id="IPR036259">
    <property type="entry name" value="MFS_trans_sf"/>
</dbReference>
<dbReference type="GO" id="GO:0022857">
    <property type="term" value="F:transmembrane transporter activity"/>
    <property type="evidence" value="ECO:0007669"/>
    <property type="project" value="InterPro"/>
</dbReference>
<reference evidence="12" key="1">
    <citation type="journal article" date="2020" name="bioRxiv">
        <title>Genomic and phenotypic heterogeneity of clinical isolates of the human pathogens Aspergillus fumigatus, Aspergillus lentulus and Aspergillus fumigatiaffinis.</title>
        <authorList>
            <person name="dos Santos R.A.C."/>
            <person name="Steenwyk J.L."/>
            <person name="Rivero-Menendez O."/>
            <person name="Mead M.E."/>
            <person name="Silva L.P."/>
            <person name="Bastos R.W."/>
            <person name="Alastruey-Izquierdo A."/>
            <person name="Goldman G.H."/>
            <person name="Rokas A."/>
        </authorList>
    </citation>
    <scope>NUCLEOTIDE SEQUENCE</scope>
    <source>
        <strain evidence="12">CNM-CM6805</strain>
    </source>
</reference>
<dbReference type="Pfam" id="PF07976">
    <property type="entry name" value="Phe_hydrox_dim"/>
    <property type="match status" value="1"/>
</dbReference>
<feature type="compositionally biased region" description="Basic and acidic residues" evidence="9">
    <location>
        <begin position="741"/>
        <end position="757"/>
    </location>
</feature>
<comment type="caution">
    <text evidence="12">The sequence shown here is derived from an EMBL/GenBank/DDBJ whole genome shotgun (WGS) entry which is preliminary data.</text>
</comment>
<accession>A0A8H4H0W5</accession>
<evidence type="ECO:0000256" key="6">
    <source>
        <dbReference type="ARBA" id="ARBA00022989"/>
    </source>
</evidence>
<evidence type="ECO:0000256" key="7">
    <source>
        <dbReference type="ARBA" id="ARBA00023002"/>
    </source>
</evidence>
<feature type="transmembrane region" description="Helical" evidence="10">
    <location>
        <begin position="1151"/>
        <end position="1173"/>
    </location>
</feature>
<dbReference type="Pfam" id="PF07690">
    <property type="entry name" value="MFS_1"/>
    <property type="match status" value="1"/>
</dbReference>
<name>A0A8H4H0W5_9EURO</name>
<comment type="subcellular location">
    <subcellularLocation>
        <location evidence="1">Membrane</location>
        <topology evidence="1">Multi-pass membrane protein</topology>
    </subcellularLocation>
</comment>
<feature type="compositionally biased region" description="Basic and acidic residues" evidence="9">
    <location>
        <begin position="705"/>
        <end position="731"/>
    </location>
</feature>
<dbReference type="InterPro" id="IPR036188">
    <property type="entry name" value="FAD/NAD-bd_sf"/>
</dbReference>
<keyword evidence="3" id="KW-0285">Flavoprotein</keyword>
<dbReference type="CDD" id="cd17323">
    <property type="entry name" value="MFS_Tpo1_MDR_like"/>
    <property type="match status" value="1"/>
</dbReference>
<feature type="transmembrane region" description="Helical" evidence="10">
    <location>
        <begin position="936"/>
        <end position="956"/>
    </location>
</feature>
<evidence type="ECO:0000313" key="13">
    <source>
        <dbReference type="Proteomes" id="UP000653565"/>
    </source>
</evidence>
<feature type="region of interest" description="Disordered" evidence="9">
    <location>
        <begin position="688"/>
        <end position="774"/>
    </location>
</feature>
<feature type="transmembrane region" description="Helical" evidence="10">
    <location>
        <begin position="820"/>
        <end position="839"/>
    </location>
</feature>
<evidence type="ECO:0000256" key="8">
    <source>
        <dbReference type="ARBA" id="ARBA00023136"/>
    </source>
</evidence>
<gene>
    <name evidence="12" type="ORF">CNMCM6805_010125</name>
</gene>
<feature type="transmembrane region" description="Helical" evidence="10">
    <location>
        <begin position="907"/>
        <end position="930"/>
    </location>
</feature>
<dbReference type="OrthoDB" id="1716816at2759"/>
<evidence type="ECO:0000256" key="1">
    <source>
        <dbReference type="ARBA" id="ARBA00004141"/>
    </source>
</evidence>
<organism evidence="12 13">
    <name type="scientific">Aspergillus fumigatiaffinis</name>
    <dbReference type="NCBI Taxonomy" id="340414"/>
    <lineage>
        <taxon>Eukaryota</taxon>
        <taxon>Fungi</taxon>
        <taxon>Dikarya</taxon>
        <taxon>Ascomycota</taxon>
        <taxon>Pezizomycotina</taxon>
        <taxon>Eurotiomycetes</taxon>
        <taxon>Eurotiomycetidae</taxon>
        <taxon>Eurotiales</taxon>
        <taxon>Aspergillaceae</taxon>
        <taxon>Aspergillus</taxon>
        <taxon>Aspergillus subgen. Fumigati</taxon>
    </lineage>
</organism>
<evidence type="ECO:0000259" key="11">
    <source>
        <dbReference type="PROSITE" id="PS50850"/>
    </source>
</evidence>
<dbReference type="Gene3D" id="3.50.50.60">
    <property type="entry name" value="FAD/NAD(P)-binding domain"/>
    <property type="match status" value="1"/>
</dbReference>
<sequence>MPVFTEYAASSRELRVLPSFAPPLPRLSPRFTHPEGAEKYEVVIVGAGPAGLMLHLLLARYGLNDDSLLCIDAKPGTLKSGQADGLQPRTLEVLKSLGLADEILTDGCHMEEVAFWNPSPDKEKVIERTSIVPDVAVPARFQHEVTIHQGRIERILETDLLRYSKRGVQRNTKLVGVKIDEACDAEFPVVAEIETDGIRRTIRSKHLVGADGAHSVVRSCMGLKLVGESMDHIWGVVDLVVDTDFPDIRRRCAIHSPAGSVMVIPRERIATGDYLTRLYVQVPEETPPEEDQKPVNGTTSQSKGDARARRSQVTQESIFRHAAQAFKPYYIRPKEEGAVDWWAAYQIGQRVTDNFTVKDSRGINRVFIVGDVQRYVAIPSPSRYFADETVKAGQGMNVSMMDSYNLAWKLAYSLHGLTPDSAVPGQSDSIVDTYHSERHTIAQELIEFDRAFSSMFSGKIGVSEDGVEGLTHEQFLEVFSTGNGFTSGCGIEYPSSPMVDKASDDGAVNPITGTDYLSGVLRPGRRLLDVRCKRHADGNRRHLHDDFLSTGRFRILCLTSSDLLDPKGVSAQALTSLGSSVLPRFPPNIIEQVVIHPRLGKTFMWQDVPSELKKHSEMRFYSGYELDDVYKIYGVEETRGALAVVRPDGYVGMVAALEDVKRVEEYLERPRRANLDRVYSGRHLDDQSVYHSDDDAAEANAVDSSAKDDDEKQGTPELEVRGGILNEHDTDLEGAAGDQSALEKSRTAKSDRPRDPKLVTWDGPDDPDNPKNWTNKKKWAATITVSLFTFISPVSSSMVAPALPSIASDFHIEDQVSSQLTLSIFVLAYAVGPLFLGPLSEIYGRVIVLQLSNLFYLVFNIACGVSRTKGQMIAFRFLSGLGGSAPLAVGGGVLSDCFKPEERGKSVAIYSLAPLLGPAVGPIVGGFISQDTTWRWVFYATSIADGVIQFGGLFFLRETYAPKILKWRAERIRKETGDSAYQTETERQNKTLSQTMRTALVRPFRLLSTQPIVQVLALYMAFIYGTMYLVLSTFSSLWTGVYNESTGIGGLNYISLGLGFWLGSQICAPLNDRIYRRLKARNNNIGRPEFRVPLLVVGAFLTPVGLFIYGWTAQFRCHWIAPNIGACLFGAGNIIAFQCIQTYMVDTYTRFAASALAAVAFLRCICGFAFPLFAPYMYTALHYGWGNSLLAFVSIGLGVPAPIFLWKYGEILRKRSPYAAG</sequence>
<evidence type="ECO:0000256" key="9">
    <source>
        <dbReference type="SAM" id="MobiDB-lite"/>
    </source>
</evidence>
<feature type="transmembrane region" description="Helical" evidence="10">
    <location>
        <begin position="1119"/>
        <end position="1139"/>
    </location>
</feature>
<dbReference type="InterPro" id="IPR020846">
    <property type="entry name" value="MFS_dom"/>
</dbReference>
<evidence type="ECO:0000256" key="3">
    <source>
        <dbReference type="ARBA" id="ARBA00022630"/>
    </source>
</evidence>
<feature type="transmembrane region" description="Helical" evidence="10">
    <location>
        <begin position="873"/>
        <end position="895"/>
    </location>
</feature>
<dbReference type="InterPro" id="IPR036249">
    <property type="entry name" value="Thioredoxin-like_sf"/>
</dbReference>
<dbReference type="GO" id="GO:0071949">
    <property type="term" value="F:FAD binding"/>
    <property type="evidence" value="ECO:0007669"/>
    <property type="project" value="InterPro"/>
</dbReference>
<protein>
    <recommendedName>
        <fullName evidence="11">Major facilitator superfamily (MFS) profile domain-containing protein</fullName>
    </recommendedName>
</protein>
<evidence type="ECO:0000256" key="4">
    <source>
        <dbReference type="ARBA" id="ARBA00022692"/>
    </source>
</evidence>
<dbReference type="PANTHER" id="PTHR23502">
    <property type="entry name" value="MAJOR FACILITATOR SUPERFAMILY"/>
    <property type="match status" value="1"/>
</dbReference>
<keyword evidence="7" id="KW-0560">Oxidoreductase</keyword>